<evidence type="ECO:0000256" key="8">
    <source>
        <dbReference type="SAM" id="Phobius"/>
    </source>
</evidence>
<dbReference type="Pfam" id="PF12729">
    <property type="entry name" value="4HB_MCP_1"/>
    <property type="match status" value="1"/>
</dbReference>
<dbReference type="CDD" id="cd06225">
    <property type="entry name" value="HAMP"/>
    <property type="match status" value="1"/>
</dbReference>
<feature type="domain" description="HAMP" evidence="10">
    <location>
        <begin position="210"/>
        <end position="263"/>
    </location>
</feature>
<dbReference type="GO" id="GO:0006935">
    <property type="term" value="P:chemotaxis"/>
    <property type="evidence" value="ECO:0007669"/>
    <property type="project" value="UniProtKB-ARBA"/>
</dbReference>
<dbReference type="FunFam" id="1.10.287.950:FF:000001">
    <property type="entry name" value="Methyl-accepting chemotaxis sensory transducer"/>
    <property type="match status" value="1"/>
</dbReference>
<dbReference type="AlphaFoldDB" id="A0A840BNL0"/>
<dbReference type="GO" id="GO:0016020">
    <property type="term" value="C:membrane"/>
    <property type="evidence" value="ECO:0007669"/>
    <property type="project" value="UniProtKB-SubCell"/>
</dbReference>
<dbReference type="PANTHER" id="PTHR32089">
    <property type="entry name" value="METHYL-ACCEPTING CHEMOTAXIS PROTEIN MCPB"/>
    <property type="match status" value="1"/>
</dbReference>
<dbReference type="Pfam" id="PF00015">
    <property type="entry name" value="MCPsignal"/>
    <property type="match status" value="1"/>
</dbReference>
<accession>A0A840BNL0</accession>
<dbReference type="SMART" id="SM00304">
    <property type="entry name" value="HAMP"/>
    <property type="match status" value="1"/>
</dbReference>
<keyword evidence="3 8" id="KW-1133">Transmembrane helix</keyword>
<dbReference type="InterPro" id="IPR004089">
    <property type="entry name" value="MCPsignal_dom"/>
</dbReference>
<evidence type="ECO:0000256" key="5">
    <source>
        <dbReference type="ARBA" id="ARBA00023224"/>
    </source>
</evidence>
<protein>
    <submittedName>
        <fullName evidence="11">Methyl-accepting chemotaxis protein</fullName>
    </submittedName>
</protein>
<organism evidence="11 12">
    <name type="scientific">Niveibacterium umoris</name>
    <dbReference type="NCBI Taxonomy" id="1193620"/>
    <lineage>
        <taxon>Bacteria</taxon>
        <taxon>Pseudomonadati</taxon>
        <taxon>Pseudomonadota</taxon>
        <taxon>Betaproteobacteria</taxon>
        <taxon>Rhodocyclales</taxon>
        <taxon>Rhodocyclaceae</taxon>
        <taxon>Niveibacterium</taxon>
    </lineage>
</organism>
<dbReference type="PANTHER" id="PTHR32089:SF119">
    <property type="entry name" value="METHYL-ACCEPTING CHEMOTAXIS PROTEIN CTPL"/>
    <property type="match status" value="1"/>
</dbReference>
<evidence type="ECO:0000256" key="1">
    <source>
        <dbReference type="ARBA" id="ARBA00004141"/>
    </source>
</evidence>
<evidence type="ECO:0000256" key="2">
    <source>
        <dbReference type="ARBA" id="ARBA00022692"/>
    </source>
</evidence>
<keyword evidence="4 8" id="KW-0472">Membrane</keyword>
<gene>
    <name evidence="11" type="ORF">GGR36_002474</name>
</gene>
<dbReference type="PROSITE" id="PS50111">
    <property type="entry name" value="CHEMOTAXIS_TRANSDUC_2"/>
    <property type="match status" value="1"/>
</dbReference>
<keyword evidence="2 8" id="KW-0812">Transmembrane</keyword>
<feature type="transmembrane region" description="Helical" evidence="8">
    <location>
        <begin position="190"/>
        <end position="209"/>
    </location>
</feature>
<evidence type="ECO:0000313" key="11">
    <source>
        <dbReference type="EMBL" id="MBB4013128.1"/>
    </source>
</evidence>
<feature type="domain" description="Methyl-accepting transducer" evidence="9">
    <location>
        <begin position="268"/>
        <end position="504"/>
    </location>
</feature>
<sequence length="541" mass="55474">MKNKGISLRLWAMVGAAALALLLVGAAGMFAVRALDRALCIANGETIPAIGATAGAESALLRVQVDVLSHMTNIADAKKDAIEKTLAADLADLDKALASQEKRLSGSDEARLMKADRETVKAFLEVVPEVLALSRKNLDDAARHAVENDLLPAGAIALAALRAHADFNARRSAAEAAAAAESASRGRLQVSAVIVLGIAVVGVLGALLVRSISGALTRVLDTVTRIGRDHDFTLRVPVGRADELGLIAQSLNTLFDALQRDLALLANGVARVSGAAGRVANGAEGGAASADAQSDAAATMAAAMQQLTVSVAHIGDRAAEAHALSHESGELAHSGGEVIQRTLDDIAQIAAAVDAASERIRVLGADSDRISSVVAVIREVAEQTNLLALNAAIEAARAGEQGRGFAVVADEVRKLAERTASSTREIAGMVEAIRGGARAAVEGMDHAVACVSEGVARANDASAAVQRIAVANLNAEARVTEISDAIREQGSTSVAVAQRVEQIAQMAEAASRSSSEAAALARELDSLSGDMRQALAGYTLA</sequence>
<evidence type="ECO:0000313" key="12">
    <source>
        <dbReference type="Proteomes" id="UP000561045"/>
    </source>
</evidence>
<comment type="similarity">
    <text evidence="6">Belongs to the methyl-accepting chemotaxis (MCP) protein family.</text>
</comment>
<reference evidence="11 12" key="1">
    <citation type="submission" date="2020-08" db="EMBL/GenBank/DDBJ databases">
        <title>Genomic Encyclopedia of Type Strains, Phase IV (KMG-IV): sequencing the most valuable type-strain genomes for metagenomic binning, comparative biology and taxonomic classification.</title>
        <authorList>
            <person name="Goeker M."/>
        </authorList>
    </citation>
    <scope>NUCLEOTIDE SEQUENCE [LARGE SCALE GENOMIC DNA]</scope>
    <source>
        <strain evidence="11 12">DSM 106739</strain>
    </source>
</reference>
<dbReference type="Proteomes" id="UP000561045">
    <property type="component" value="Unassembled WGS sequence"/>
</dbReference>
<keyword evidence="12" id="KW-1185">Reference proteome</keyword>
<evidence type="ECO:0000256" key="6">
    <source>
        <dbReference type="ARBA" id="ARBA00029447"/>
    </source>
</evidence>
<dbReference type="InterPro" id="IPR003660">
    <property type="entry name" value="HAMP_dom"/>
</dbReference>
<dbReference type="InterPro" id="IPR024478">
    <property type="entry name" value="HlyB_4HB_MCP"/>
</dbReference>
<dbReference type="GO" id="GO:0007165">
    <property type="term" value="P:signal transduction"/>
    <property type="evidence" value="ECO:0007669"/>
    <property type="project" value="UniProtKB-KW"/>
</dbReference>
<dbReference type="EMBL" id="JACIET010000002">
    <property type="protein sequence ID" value="MBB4013128.1"/>
    <property type="molecule type" value="Genomic_DNA"/>
</dbReference>
<evidence type="ECO:0000256" key="7">
    <source>
        <dbReference type="PROSITE-ProRule" id="PRU00284"/>
    </source>
</evidence>
<proteinExistence type="inferred from homology"/>
<dbReference type="SMART" id="SM00283">
    <property type="entry name" value="MA"/>
    <property type="match status" value="1"/>
</dbReference>
<comment type="subcellular location">
    <subcellularLocation>
        <location evidence="1">Membrane</location>
        <topology evidence="1">Multi-pass membrane protein</topology>
    </subcellularLocation>
</comment>
<name>A0A840BNL0_9RHOO</name>
<comment type="caution">
    <text evidence="11">The sequence shown here is derived from an EMBL/GenBank/DDBJ whole genome shotgun (WGS) entry which is preliminary data.</text>
</comment>
<dbReference type="PROSITE" id="PS50885">
    <property type="entry name" value="HAMP"/>
    <property type="match status" value="1"/>
</dbReference>
<evidence type="ECO:0000256" key="3">
    <source>
        <dbReference type="ARBA" id="ARBA00022989"/>
    </source>
</evidence>
<dbReference type="RefSeq" id="WP_183635039.1">
    <property type="nucleotide sequence ID" value="NZ_BAABLE010000005.1"/>
</dbReference>
<keyword evidence="5 7" id="KW-0807">Transducer</keyword>
<dbReference type="Pfam" id="PF00672">
    <property type="entry name" value="HAMP"/>
    <property type="match status" value="1"/>
</dbReference>
<evidence type="ECO:0000259" key="9">
    <source>
        <dbReference type="PROSITE" id="PS50111"/>
    </source>
</evidence>
<evidence type="ECO:0000256" key="4">
    <source>
        <dbReference type="ARBA" id="ARBA00023136"/>
    </source>
</evidence>
<evidence type="ECO:0000259" key="10">
    <source>
        <dbReference type="PROSITE" id="PS50885"/>
    </source>
</evidence>
<dbReference type="SUPFAM" id="SSF58104">
    <property type="entry name" value="Methyl-accepting chemotaxis protein (MCP) signaling domain"/>
    <property type="match status" value="1"/>
</dbReference>
<dbReference type="Gene3D" id="1.10.287.950">
    <property type="entry name" value="Methyl-accepting chemotaxis protein"/>
    <property type="match status" value="1"/>
</dbReference>